<dbReference type="NCBIfam" id="TIGR02532">
    <property type="entry name" value="IV_pilin_GFxxxE"/>
    <property type="match status" value="1"/>
</dbReference>
<evidence type="ECO:0000256" key="1">
    <source>
        <dbReference type="ARBA" id="ARBA00004167"/>
    </source>
</evidence>
<dbReference type="EMBL" id="JAPDDT010000008">
    <property type="protein sequence ID" value="MCW1924415.1"/>
    <property type="molecule type" value="Genomic_DNA"/>
</dbReference>
<proteinExistence type="predicted"/>
<evidence type="ECO:0000313" key="8">
    <source>
        <dbReference type="Proteomes" id="UP001320876"/>
    </source>
</evidence>
<protein>
    <submittedName>
        <fullName evidence="7">Prepilin-type N-terminal cleavage/methylation domain-containing protein</fullName>
    </submittedName>
</protein>
<dbReference type="SUPFAM" id="SSF54523">
    <property type="entry name" value="Pili subunits"/>
    <property type="match status" value="1"/>
</dbReference>
<keyword evidence="5 6" id="KW-0472">Membrane</keyword>
<evidence type="ECO:0000256" key="2">
    <source>
        <dbReference type="ARBA" id="ARBA00022481"/>
    </source>
</evidence>
<dbReference type="PANTHER" id="PTHR30093:SF44">
    <property type="entry name" value="TYPE II SECRETION SYSTEM CORE PROTEIN G"/>
    <property type="match status" value="1"/>
</dbReference>
<sequence length="177" mass="19350">MKLSSRHRQPGFTLTEVLIVLAIIVALAAIAVPVGRSVMAKSRNAACLSNLRQIGTGLEAYLQDHAQTMPEIAAGRKGKNEDTPVLETELASYLSNPEAFHCPADHKCFEASGCSYLWNSSQSGRNRLKLVFFGKEGDDRRIPLVTDKEDWHPGESGVNFLYADLSASSKVEFGVNQ</sequence>
<comment type="subcellular location">
    <subcellularLocation>
        <location evidence="1">Membrane</location>
        <topology evidence="1">Single-pass membrane protein</topology>
    </subcellularLocation>
</comment>
<dbReference type="Gene3D" id="3.30.700.10">
    <property type="entry name" value="Glycoprotein, Type 4 Pilin"/>
    <property type="match status" value="1"/>
</dbReference>
<evidence type="ECO:0000313" key="7">
    <source>
        <dbReference type="EMBL" id="MCW1924415.1"/>
    </source>
</evidence>
<evidence type="ECO:0000256" key="5">
    <source>
        <dbReference type="ARBA" id="ARBA00023136"/>
    </source>
</evidence>
<keyword evidence="4 6" id="KW-1133">Transmembrane helix</keyword>
<keyword evidence="2" id="KW-0488">Methylation</keyword>
<dbReference type="InterPro" id="IPR012902">
    <property type="entry name" value="N_methyl_site"/>
</dbReference>
<keyword evidence="3 6" id="KW-0812">Transmembrane</keyword>
<dbReference type="Proteomes" id="UP001320876">
    <property type="component" value="Unassembled WGS sequence"/>
</dbReference>
<reference evidence="7 8" key="1">
    <citation type="submission" date="2022-10" db="EMBL/GenBank/DDBJ databases">
        <title>Luteolibacter arcticus strain CCTCC AB 2014275, whole genome shotgun sequencing project.</title>
        <authorList>
            <person name="Zhao G."/>
            <person name="Shen L."/>
        </authorList>
    </citation>
    <scope>NUCLEOTIDE SEQUENCE [LARGE SCALE GENOMIC DNA]</scope>
    <source>
        <strain evidence="7 8">CCTCC AB 2014275</strain>
    </source>
</reference>
<dbReference type="Pfam" id="PF07963">
    <property type="entry name" value="N_methyl"/>
    <property type="match status" value="1"/>
</dbReference>
<dbReference type="PANTHER" id="PTHR30093">
    <property type="entry name" value="GENERAL SECRETION PATHWAY PROTEIN G"/>
    <property type="match status" value="1"/>
</dbReference>
<accession>A0ABT3GLL7</accession>
<dbReference type="RefSeq" id="WP_264488524.1">
    <property type="nucleotide sequence ID" value="NZ_JAPDDT010000008.1"/>
</dbReference>
<comment type="caution">
    <text evidence="7">The sequence shown here is derived from an EMBL/GenBank/DDBJ whole genome shotgun (WGS) entry which is preliminary data.</text>
</comment>
<keyword evidence="8" id="KW-1185">Reference proteome</keyword>
<name>A0ABT3GLL7_9BACT</name>
<evidence type="ECO:0000256" key="3">
    <source>
        <dbReference type="ARBA" id="ARBA00022692"/>
    </source>
</evidence>
<evidence type="ECO:0000256" key="6">
    <source>
        <dbReference type="SAM" id="Phobius"/>
    </source>
</evidence>
<evidence type="ECO:0000256" key="4">
    <source>
        <dbReference type="ARBA" id="ARBA00022989"/>
    </source>
</evidence>
<feature type="transmembrane region" description="Helical" evidence="6">
    <location>
        <begin position="12"/>
        <end position="34"/>
    </location>
</feature>
<organism evidence="7 8">
    <name type="scientific">Luteolibacter arcticus</name>
    <dbReference type="NCBI Taxonomy" id="1581411"/>
    <lineage>
        <taxon>Bacteria</taxon>
        <taxon>Pseudomonadati</taxon>
        <taxon>Verrucomicrobiota</taxon>
        <taxon>Verrucomicrobiia</taxon>
        <taxon>Verrucomicrobiales</taxon>
        <taxon>Verrucomicrobiaceae</taxon>
        <taxon>Luteolibacter</taxon>
    </lineage>
</organism>
<gene>
    <name evidence="7" type="ORF">OKA05_17750</name>
</gene>
<dbReference type="PRINTS" id="PR00813">
    <property type="entry name" value="BCTERIALGSPG"/>
</dbReference>
<dbReference type="InterPro" id="IPR045584">
    <property type="entry name" value="Pilin-like"/>
</dbReference>
<dbReference type="InterPro" id="IPR000983">
    <property type="entry name" value="Bac_GSPG_pilin"/>
</dbReference>